<dbReference type="EMBL" id="JAHRID010000003">
    <property type="protein sequence ID" value="MBV2129161.1"/>
    <property type="molecule type" value="Genomic_DNA"/>
</dbReference>
<sequence length="294" mass="33665">MSVLSTLKRHFQRKLKSLSGMPLQYTAQSVLAKQWARRAALKQSRHPLAGELIVNLTSYPPRFDTLHLTLKSLLLQHVSADKVVLWLYKPDYQQLPADVLALEQQGLTIRLVEHDIKSYKKLIPALQHYPDAYHVTADDDIYYRNDWLAELLAGYQGGEREVVCLRAHYITLDDQNNIQPYRLWQAKTEQRGPDNRLFFTSGAGALFPPGALHPDTTDAEKFCRLSPHGDDIWLYWMATLNGCAIHRTGSNKKLIVWKSSKAVTLWQLNKQPDSGNDFQINNMVQEYGQPTLNN</sequence>
<organism evidence="1 2">
    <name type="scientific">Arsukibacterium indicum</name>
    <dbReference type="NCBI Taxonomy" id="2848612"/>
    <lineage>
        <taxon>Bacteria</taxon>
        <taxon>Pseudomonadati</taxon>
        <taxon>Pseudomonadota</taxon>
        <taxon>Gammaproteobacteria</taxon>
        <taxon>Chromatiales</taxon>
        <taxon>Chromatiaceae</taxon>
        <taxon>Arsukibacterium</taxon>
    </lineage>
</organism>
<evidence type="ECO:0008006" key="3">
    <source>
        <dbReference type="Google" id="ProtNLM"/>
    </source>
</evidence>
<comment type="caution">
    <text evidence="1">The sequence shown here is derived from an EMBL/GenBank/DDBJ whole genome shotgun (WGS) entry which is preliminary data.</text>
</comment>
<evidence type="ECO:0000313" key="2">
    <source>
        <dbReference type="Proteomes" id="UP000704611"/>
    </source>
</evidence>
<keyword evidence="2" id="KW-1185">Reference proteome</keyword>
<reference evidence="1 2" key="1">
    <citation type="submission" date="2021-06" db="EMBL/GenBank/DDBJ databases">
        <title>Rheinheimera indica sp. nov., isolated from deep-sea sediment.</title>
        <authorList>
            <person name="Wang Z."/>
            <person name="Zhang X.-Y."/>
        </authorList>
    </citation>
    <scope>NUCLEOTIDE SEQUENCE [LARGE SCALE GENOMIC DNA]</scope>
    <source>
        <strain evidence="1 2">SM2107</strain>
    </source>
</reference>
<proteinExistence type="predicted"/>
<accession>A0ABS6MLI3</accession>
<dbReference type="RefSeq" id="WP_217668787.1">
    <property type="nucleotide sequence ID" value="NZ_JAHRID010000003.1"/>
</dbReference>
<evidence type="ECO:0000313" key="1">
    <source>
        <dbReference type="EMBL" id="MBV2129161.1"/>
    </source>
</evidence>
<dbReference type="Proteomes" id="UP000704611">
    <property type="component" value="Unassembled WGS sequence"/>
</dbReference>
<gene>
    <name evidence="1" type="ORF">KQY15_08650</name>
</gene>
<protein>
    <recommendedName>
        <fullName evidence="3">Glycosyltransferase</fullName>
    </recommendedName>
</protein>
<name>A0ABS6MLI3_9GAMM</name>